<evidence type="ECO:0000313" key="3">
    <source>
        <dbReference type="Proteomes" id="UP000054516"/>
    </source>
</evidence>
<dbReference type="OrthoDB" id="258627at2759"/>
<dbReference type="CDD" id="cd03112">
    <property type="entry name" value="CobW-like"/>
    <property type="match status" value="1"/>
</dbReference>
<evidence type="ECO:0000313" key="2">
    <source>
        <dbReference type="EMBL" id="GAP82457.1"/>
    </source>
</evidence>
<dbReference type="EMBL" id="DF977446">
    <property type="protein sequence ID" value="GAP82457.1"/>
    <property type="molecule type" value="Genomic_DNA"/>
</dbReference>
<dbReference type="PANTHER" id="PTHR13748:SF31">
    <property type="entry name" value="ZINC-REGULATED GTPASE METALLOPROTEIN ACTIVATOR 1A-RELATED"/>
    <property type="match status" value="1"/>
</dbReference>
<evidence type="ECO:0000259" key="1">
    <source>
        <dbReference type="Pfam" id="PF02492"/>
    </source>
</evidence>
<dbReference type="InterPro" id="IPR051316">
    <property type="entry name" value="Zinc-reg_GTPase_activator"/>
</dbReference>
<proteinExistence type="predicted"/>
<sequence>MNIVDDDDVPPELVEAGHEIGEEKAIKVPITIVTGYLGAGKTTLLNYILTARHGKKIAVIMNEFGDSLDIEKSLTVNKGGEQVEEWLEVGNGCICCSVKDTGVNAIESLMEKKGAFDYILLETTGLADPGNIAPLFWVDEGLGSTIYLDGIVTLVDAKNILRSLDDPVGKVEGHEDHADHDSHGPLMTTAHVQISHADVVVINKADLVTAEELEKVIARTRAINGLAKIHVTEQSQVPQLEGVLLDLHAYNQVGTLDNTEKGHSHLDPTVSTVSFSVPPLAAHQLEEVDSWLRCILWENEVPSASARQAKIEIHRLKARLVFEDGNIKMVQGVREIFEIMDGEKSTMVDVDTTSRTGKMVLIGRGIRNVDFEQSFLEMINSK</sequence>
<accession>A0A1S7UH57</accession>
<dbReference type="Proteomes" id="UP000054516">
    <property type="component" value="Unassembled WGS sequence"/>
</dbReference>
<protein>
    <submittedName>
        <fullName evidence="2">Putative COBW domain-containing protein</fullName>
    </submittedName>
</protein>
<dbReference type="Gene3D" id="3.40.50.300">
    <property type="entry name" value="P-loop containing nucleotide triphosphate hydrolases"/>
    <property type="match status" value="1"/>
</dbReference>
<reference evidence="2" key="1">
    <citation type="submission" date="2016-03" db="EMBL/GenBank/DDBJ databases">
        <title>Draft genome sequence of Rosellinia necatrix.</title>
        <authorList>
            <person name="Kanematsu S."/>
        </authorList>
    </citation>
    <scope>NUCLEOTIDE SEQUENCE [LARGE SCALE GENOMIC DNA]</scope>
    <source>
        <strain evidence="2">W97</strain>
    </source>
</reference>
<dbReference type="OMA" id="GHSHMDP"/>
<dbReference type="InterPro" id="IPR036627">
    <property type="entry name" value="CobW-likC_sf"/>
</dbReference>
<organism evidence="2">
    <name type="scientific">Rosellinia necatrix</name>
    <name type="common">White root-rot fungus</name>
    <dbReference type="NCBI Taxonomy" id="77044"/>
    <lineage>
        <taxon>Eukaryota</taxon>
        <taxon>Fungi</taxon>
        <taxon>Dikarya</taxon>
        <taxon>Ascomycota</taxon>
        <taxon>Pezizomycotina</taxon>
        <taxon>Sordariomycetes</taxon>
        <taxon>Xylariomycetidae</taxon>
        <taxon>Xylariales</taxon>
        <taxon>Xylariaceae</taxon>
        <taxon>Rosellinia</taxon>
    </lineage>
</organism>
<dbReference type="Pfam" id="PF02492">
    <property type="entry name" value="cobW"/>
    <property type="match status" value="1"/>
</dbReference>
<dbReference type="AlphaFoldDB" id="A0A1S7UH57"/>
<dbReference type="Gene3D" id="3.30.1220.10">
    <property type="entry name" value="CobW-like, C-terminal domain"/>
    <property type="match status" value="1"/>
</dbReference>
<dbReference type="STRING" id="77044.A0A1S7UH57"/>
<dbReference type="GO" id="GO:0005737">
    <property type="term" value="C:cytoplasm"/>
    <property type="evidence" value="ECO:0007669"/>
    <property type="project" value="TreeGrafter"/>
</dbReference>
<dbReference type="InterPro" id="IPR003495">
    <property type="entry name" value="CobW/HypB/UreG_nucleotide-bd"/>
</dbReference>
<dbReference type="InterPro" id="IPR027417">
    <property type="entry name" value="P-loop_NTPase"/>
</dbReference>
<keyword evidence="3" id="KW-1185">Reference proteome</keyword>
<feature type="domain" description="CobW/HypB/UreG nucleotide-binding" evidence="1">
    <location>
        <begin position="29"/>
        <end position="229"/>
    </location>
</feature>
<name>A0A1S7UH57_ROSNE</name>
<dbReference type="PANTHER" id="PTHR13748">
    <property type="entry name" value="COBW-RELATED"/>
    <property type="match status" value="1"/>
</dbReference>
<dbReference type="SUPFAM" id="SSF52540">
    <property type="entry name" value="P-loop containing nucleoside triphosphate hydrolases"/>
    <property type="match status" value="1"/>
</dbReference>
<gene>
    <name evidence="2" type="ORF">SAMD00023353_0100090</name>
</gene>